<dbReference type="CDD" id="cd00599">
    <property type="entry name" value="GH25_muramidase"/>
    <property type="match status" value="1"/>
</dbReference>
<dbReference type="AlphaFoldDB" id="A0A3N4GIU1"/>
<dbReference type="GO" id="GO:0003796">
    <property type="term" value="F:lysozyme activity"/>
    <property type="evidence" value="ECO:0007669"/>
    <property type="project" value="InterPro"/>
</dbReference>
<organism evidence="5 6">
    <name type="scientific">Gordonia oryzae</name>
    <dbReference type="NCBI Taxonomy" id="2487349"/>
    <lineage>
        <taxon>Bacteria</taxon>
        <taxon>Bacillati</taxon>
        <taxon>Actinomycetota</taxon>
        <taxon>Actinomycetes</taxon>
        <taxon>Mycobacteriales</taxon>
        <taxon>Gordoniaceae</taxon>
        <taxon>Gordonia</taxon>
    </lineage>
</organism>
<dbReference type="GO" id="GO:0016998">
    <property type="term" value="P:cell wall macromolecule catabolic process"/>
    <property type="evidence" value="ECO:0007669"/>
    <property type="project" value="InterPro"/>
</dbReference>
<dbReference type="SUPFAM" id="SSF51445">
    <property type="entry name" value="(Trans)glycosidases"/>
    <property type="match status" value="1"/>
</dbReference>
<dbReference type="InterPro" id="IPR002053">
    <property type="entry name" value="Glyco_hydro_25"/>
</dbReference>
<evidence type="ECO:0000313" key="5">
    <source>
        <dbReference type="EMBL" id="RPA58560.1"/>
    </source>
</evidence>
<evidence type="ECO:0000256" key="4">
    <source>
        <dbReference type="SAM" id="SignalP"/>
    </source>
</evidence>
<dbReference type="Pfam" id="PF01183">
    <property type="entry name" value="Glyco_hydro_25"/>
    <property type="match status" value="1"/>
</dbReference>
<dbReference type="SMART" id="SM00641">
    <property type="entry name" value="Glyco_25"/>
    <property type="match status" value="1"/>
</dbReference>
<feature type="signal peptide" evidence="4">
    <location>
        <begin position="1"/>
        <end position="22"/>
    </location>
</feature>
<dbReference type="OrthoDB" id="287365at2"/>
<evidence type="ECO:0000256" key="2">
    <source>
        <dbReference type="ARBA" id="ARBA00022801"/>
    </source>
</evidence>
<evidence type="ECO:0000313" key="6">
    <source>
        <dbReference type="Proteomes" id="UP000267536"/>
    </source>
</evidence>
<dbReference type="GO" id="GO:0016052">
    <property type="term" value="P:carbohydrate catabolic process"/>
    <property type="evidence" value="ECO:0007669"/>
    <property type="project" value="TreeGrafter"/>
</dbReference>
<dbReference type="PANTHER" id="PTHR34135">
    <property type="entry name" value="LYSOZYME"/>
    <property type="match status" value="1"/>
</dbReference>
<dbReference type="InterPro" id="IPR018077">
    <property type="entry name" value="Glyco_hydro_fam25_subgr"/>
</dbReference>
<dbReference type="InterPro" id="IPR017853">
    <property type="entry name" value="GH"/>
</dbReference>
<gene>
    <name evidence="5" type="ORF">EF294_15450</name>
</gene>
<sequence>MSATVATVVGVAGSLTVTPAAAAPSVGPDVSSYQHPNVSLINWFAVRAAGQQIAMVKATESLTYVNPYFVPDSLAMRAAGLIRGTYHYADPTQSAAAQALFYAGVVLGQNGMLDLPPVLDLENSGGLNPTDLAGWVREFFATLEALTGRKTILYTYPRFWDTAMGGTTEFADHPLWIASYNGQAAPELPHGGWSTWTFWQYTDSGQLPGIPTPVDLNRFNGTTSQLQTMGRVTGTSTTGTRGS</sequence>
<reference evidence="5 6" key="1">
    <citation type="submission" date="2018-11" db="EMBL/GenBank/DDBJ databases">
        <title>Draft genome sequence of Gordonia sp. RS15-1S isolated from rice stems.</title>
        <authorList>
            <person name="Muangham S."/>
        </authorList>
    </citation>
    <scope>NUCLEOTIDE SEQUENCE [LARGE SCALE GENOMIC DNA]</scope>
    <source>
        <strain evidence="5 6">RS15-1S</strain>
    </source>
</reference>
<dbReference type="Proteomes" id="UP000267536">
    <property type="component" value="Unassembled WGS sequence"/>
</dbReference>
<dbReference type="EMBL" id="RKMH01000011">
    <property type="protein sequence ID" value="RPA58560.1"/>
    <property type="molecule type" value="Genomic_DNA"/>
</dbReference>
<proteinExistence type="inferred from homology"/>
<evidence type="ECO:0000256" key="1">
    <source>
        <dbReference type="ARBA" id="ARBA00010646"/>
    </source>
</evidence>
<keyword evidence="4" id="KW-0732">Signal</keyword>
<comment type="similarity">
    <text evidence="1">Belongs to the glycosyl hydrolase 25 family.</text>
</comment>
<dbReference type="GO" id="GO:0009253">
    <property type="term" value="P:peptidoglycan catabolic process"/>
    <property type="evidence" value="ECO:0007669"/>
    <property type="project" value="InterPro"/>
</dbReference>
<feature type="chain" id="PRO_5018116315" evidence="4">
    <location>
        <begin position="23"/>
        <end position="243"/>
    </location>
</feature>
<keyword evidence="3" id="KW-0326">Glycosidase</keyword>
<accession>A0A3N4GIU1</accession>
<dbReference type="PANTHER" id="PTHR34135:SF2">
    <property type="entry name" value="LYSOZYME"/>
    <property type="match status" value="1"/>
</dbReference>
<dbReference type="RefSeq" id="WP_123931734.1">
    <property type="nucleotide sequence ID" value="NZ_JBPSDP010000011.1"/>
</dbReference>
<dbReference type="Gene3D" id="3.20.20.80">
    <property type="entry name" value="Glycosidases"/>
    <property type="match status" value="1"/>
</dbReference>
<keyword evidence="2 5" id="KW-0378">Hydrolase</keyword>
<evidence type="ECO:0000256" key="3">
    <source>
        <dbReference type="ARBA" id="ARBA00023295"/>
    </source>
</evidence>
<comment type="caution">
    <text evidence="5">The sequence shown here is derived from an EMBL/GenBank/DDBJ whole genome shotgun (WGS) entry which is preliminary data.</text>
</comment>
<name>A0A3N4GIU1_9ACTN</name>
<protein>
    <submittedName>
        <fullName evidence="5">Glycoside hydrolase</fullName>
    </submittedName>
</protein>
<dbReference type="PROSITE" id="PS51904">
    <property type="entry name" value="GLYCOSYL_HYDROL_F25_2"/>
    <property type="match status" value="1"/>
</dbReference>
<keyword evidence="6" id="KW-1185">Reference proteome</keyword>